<dbReference type="InterPro" id="IPR000683">
    <property type="entry name" value="Gfo/Idh/MocA-like_OxRdtase_N"/>
</dbReference>
<gene>
    <name evidence="5" type="ORF">BZA70DRAFT_283226</name>
</gene>
<keyword evidence="2" id="KW-0560">Oxidoreductase</keyword>
<dbReference type="EMBL" id="JBBJBU010000012">
    <property type="protein sequence ID" value="KAK7203253.1"/>
    <property type="molecule type" value="Genomic_DNA"/>
</dbReference>
<dbReference type="PANTHER" id="PTHR42840">
    <property type="entry name" value="NAD(P)-BINDING ROSSMANN-FOLD SUPERFAMILY PROTEIN-RELATED"/>
    <property type="match status" value="1"/>
</dbReference>
<dbReference type="InterPro" id="IPR036291">
    <property type="entry name" value="NAD(P)-bd_dom_sf"/>
</dbReference>
<dbReference type="Proteomes" id="UP001498771">
    <property type="component" value="Unassembled WGS sequence"/>
</dbReference>
<keyword evidence="6" id="KW-1185">Reference proteome</keyword>
<evidence type="ECO:0000313" key="6">
    <source>
        <dbReference type="Proteomes" id="UP001498771"/>
    </source>
</evidence>
<evidence type="ECO:0000313" key="5">
    <source>
        <dbReference type="EMBL" id="KAK7203253.1"/>
    </source>
</evidence>
<protein>
    <submittedName>
        <fullName evidence="5">Uncharacterized protein</fullName>
    </submittedName>
</protein>
<feature type="domain" description="GFO/IDH/MocA-like oxidoreductase" evidence="4">
    <location>
        <begin position="138"/>
        <end position="262"/>
    </location>
</feature>
<comment type="caution">
    <text evidence="5">The sequence shown here is derived from an EMBL/GenBank/DDBJ whole genome shotgun (WGS) entry which is preliminary data.</text>
</comment>
<sequence>MTVSEIKKLKVGVAGLGRMGQRHALHYYNLVARAELVAVCTIMPHEMVWAKENLLNVAVYDKYDDMLNHPGIEAVVVSTSAAVHGEQILKAIAADKHCLSEKPLAHNTDECNQIITEAAKKPYLKILCGFSRRFDVSYRDAKAKVDSGLIGKPTVFKSQTGDHWLKSFYKGYAMTMGGLWMDMGIHDTDLMFWFFGHDAKIKSISSSATCVVVPELKDAGVKDNTIAIIEFYDERFACLFISSMLPAGQEDTCEIMGPEGKLTINVEPQANFVRIHDSTGIRKEVPPTYFERFREAFVTEAIEFADACLDDKPLPITLQAAARAVETVLLLQEALDSGEKIYFDRNGQRVAKPTA</sequence>
<evidence type="ECO:0000256" key="1">
    <source>
        <dbReference type="ARBA" id="ARBA00010928"/>
    </source>
</evidence>
<feature type="domain" description="Gfo/Idh/MocA-like oxidoreductase N-terminal" evidence="3">
    <location>
        <begin position="9"/>
        <end position="121"/>
    </location>
</feature>
<dbReference type="Pfam" id="PF22725">
    <property type="entry name" value="GFO_IDH_MocA_C3"/>
    <property type="match status" value="1"/>
</dbReference>
<dbReference type="GeneID" id="90038916"/>
<dbReference type="SUPFAM" id="SSF55347">
    <property type="entry name" value="Glyceraldehyde-3-phosphate dehydrogenase-like, C-terminal domain"/>
    <property type="match status" value="1"/>
</dbReference>
<accession>A0ABR1F2H2</accession>
<name>A0ABR1F2H2_9ASCO</name>
<dbReference type="Gene3D" id="3.30.360.10">
    <property type="entry name" value="Dihydrodipicolinate Reductase, domain 2"/>
    <property type="match status" value="1"/>
</dbReference>
<dbReference type="SUPFAM" id="SSF51735">
    <property type="entry name" value="NAD(P)-binding Rossmann-fold domains"/>
    <property type="match status" value="1"/>
</dbReference>
<evidence type="ECO:0000259" key="3">
    <source>
        <dbReference type="Pfam" id="PF01408"/>
    </source>
</evidence>
<dbReference type="PANTHER" id="PTHR42840:SF3">
    <property type="entry name" value="BINDING ROSSMANN FOLD OXIDOREDUCTASE, PUTATIVE (AFU_ORTHOLOGUE AFUA_2G10240)-RELATED"/>
    <property type="match status" value="1"/>
</dbReference>
<organism evidence="5 6">
    <name type="scientific">Myxozyma melibiosi</name>
    <dbReference type="NCBI Taxonomy" id="54550"/>
    <lineage>
        <taxon>Eukaryota</taxon>
        <taxon>Fungi</taxon>
        <taxon>Dikarya</taxon>
        <taxon>Ascomycota</taxon>
        <taxon>Saccharomycotina</taxon>
        <taxon>Lipomycetes</taxon>
        <taxon>Lipomycetales</taxon>
        <taxon>Lipomycetaceae</taxon>
        <taxon>Myxozyma</taxon>
    </lineage>
</organism>
<dbReference type="InterPro" id="IPR055170">
    <property type="entry name" value="GFO_IDH_MocA-like_dom"/>
</dbReference>
<dbReference type="Pfam" id="PF01408">
    <property type="entry name" value="GFO_IDH_MocA"/>
    <property type="match status" value="1"/>
</dbReference>
<evidence type="ECO:0000259" key="4">
    <source>
        <dbReference type="Pfam" id="PF22725"/>
    </source>
</evidence>
<comment type="similarity">
    <text evidence="1">Belongs to the Gfo/Idh/MocA family.</text>
</comment>
<dbReference type="RefSeq" id="XP_064766286.1">
    <property type="nucleotide sequence ID" value="XM_064913404.1"/>
</dbReference>
<reference evidence="5 6" key="1">
    <citation type="submission" date="2024-03" db="EMBL/GenBank/DDBJ databases">
        <title>Genome-scale model development and genomic sequencing of the oleaginous clade Lipomyces.</title>
        <authorList>
            <consortium name="Lawrence Berkeley National Laboratory"/>
            <person name="Czajka J.J."/>
            <person name="Han Y."/>
            <person name="Kim J."/>
            <person name="Mondo S.J."/>
            <person name="Hofstad B.A."/>
            <person name="Robles A."/>
            <person name="Haridas S."/>
            <person name="Riley R."/>
            <person name="LaButti K."/>
            <person name="Pangilinan J."/>
            <person name="Andreopoulos W."/>
            <person name="Lipzen A."/>
            <person name="Yan J."/>
            <person name="Wang M."/>
            <person name="Ng V."/>
            <person name="Grigoriev I.V."/>
            <person name="Spatafora J.W."/>
            <person name="Magnuson J.K."/>
            <person name="Baker S.E."/>
            <person name="Pomraning K.R."/>
        </authorList>
    </citation>
    <scope>NUCLEOTIDE SEQUENCE [LARGE SCALE GENOMIC DNA]</scope>
    <source>
        <strain evidence="5 6">Phaff 52-87</strain>
    </source>
</reference>
<dbReference type="Gene3D" id="3.40.50.720">
    <property type="entry name" value="NAD(P)-binding Rossmann-like Domain"/>
    <property type="match status" value="1"/>
</dbReference>
<proteinExistence type="inferred from homology"/>
<evidence type="ECO:0000256" key="2">
    <source>
        <dbReference type="ARBA" id="ARBA00023002"/>
    </source>
</evidence>